<organism evidence="1 2">
    <name type="scientific">Maritimibacter alkaliphilus HTCC2654</name>
    <dbReference type="NCBI Taxonomy" id="314271"/>
    <lineage>
        <taxon>Bacteria</taxon>
        <taxon>Pseudomonadati</taxon>
        <taxon>Pseudomonadota</taxon>
        <taxon>Alphaproteobacteria</taxon>
        <taxon>Rhodobacterales</taxon>
        <taxon>Roseobacteraceae</taxon>
        <taxon>Maritimibacter</taxon>
    </lineage>
</organism>
<evidence type="ECO:0000313" key="1">
    <source>
        <dbReference type="EMBL" id="EAQ13763.1"/>
    </source>
</evidence>
<protein>
    <submittedName>
        <fullName evidence="1">Uncharacterized protein</fullName>
    </submittedName>
</protein>
<gene>
    <name evidence="1" type="ORF">RB2654_03579</name>
</gene>
<dbReference type="RefSeq" id="WP_008328792.1">
    <property type="nucleotide sequence ID" value="NZ_CH902578.1"/>
</dbReference>
<sequence>MSQPDKTKNIDWIDASTGTGAEALRVLAVGSSNAANTNDKVGDLPGTRFVDFAELTTELMELHRPDVVLSPLMSSGFDCVELAYRLVDSGFGGRYRAFAEDIPRPEMVKREIRRSFPGLDFDVLVVARTPESRAV</sequence>
<keyword evidence="2" id="KW-1185">Reference proteome</keyword>
<evidence type="ECO:0000313" key="2">
    <source>
        <dbReference type="Proteomes" id="UP000002931"/>
    </source>
</evidence>
<dbReference type="OrthoDB" id="7864872at2"/>
<dbReference type="Proteomes" id="UP000002931">
    <property type="component" value="Unassembled WGS sequence"/>
</dbReference>
<name>A3VE24_9RHOB</name>
<dbReference type="AlphaFoldDB" id="A3VE24"/>
<comment type="caution">
    <text evidence="1">The sequence shown here is derived from an EMBL/GenBank/DDBJ whole genome shotgun (WGS) entry which is preliminary data.</text>
</comment>
<dbReference type="HOGENOM" id="CLU_155829_0_0_5"/>
<accession>A3VE24</accession>
<reference evidence="1 2" key="1">
    <citation type="journal article" date="2010" name="J. Bacteriol.">
        <title>Genome sequences of Pelagibaca bermudensis HTCC2601T and Maritimibacter alkaliphilus HTCC2654T, the type strains of two marine Roseobacter genera.</title>
        <authorList>
            <person name="Thrash J.C."/>
            <person name="Cho J.C."/>
            <person name="Ferriera S."/>
            <person name="Johnson J."/>
            <person name="Vergin K.L."/>
            <person name="Giovannoni S.J."/>
        </authorList>
    </citation>
    <scope>NUCLEOTIDE SEQUENCE [LARGE SCALE GENOMIC DNA]</scope>
    <source>
        <strain evidence="1 2">HTCC2654</strain>
    </source>
</reference>
<dbReference type="eggNOG" id="ENOG5033GRP">
    <property type="taxonomic scope" value="Bacteria"/>
</dbReference>
<dbReference type="EMBL" id="AAMT01000004">
    <property type="protein sequence ID" value="EAQ13763.1"/>
    <property type="molecule type" value="Genomic_DNA"/>
</dbReference>
<proteinExistence type="predicted"/>